<accession>A0A6J6ZWL0</accession>
<dbReference type="AlphaFoldDB" id="A0A6J6ZWL0"/>
<name>A0A6J6ZWL0_9ZZZZ</name>
<reference evidence="1" key="1">
    <citation type="submission" date="2020-05" db="EMBL/GenBank/DDBJ databases">
        <authorList>
            <person name="Chiriac C."/>
            <person name="Salcher M."/>
            <person name="Ghai R."/>
            <person name="Kavagutti S V."/>
        </authorList>
    </citation>
    <scope>NUCLEOTIDE SEQUENCE</scope>
</reference>
<gene>
    <name evidence="1" type="ORF">UFOPK3204_00419</name>
</gene>
<proteinExistence type="predicted"/>
<evidence type="ECO:0000313" key="1">
    <source>
        <dbReference type="EMBL" id="CAB4824945.1"/>
    </source>
</evidence>
<protein>
    <submittedName>
        <fullName evidence="1">Unannotated protein</fullName>
    </submittedName>
</protein>
<dbReference type="EMBL" id="CAFABK010000012">
    <property type="protein sequence ID" value="CAB4824945.1"/>
    <property type="molecule type" value="Genomic_DNA"/>
</dbReference>
<sequence length="30" mass="3137">MTALAVGFPGAQALFEAEFSHALAESQTIK</sequence>
<organism evidence="1">
    <name type="scientific">freshwater metagenome</name>
    <dbReference type="NCBI Taxonomy" id="449393"/>
    <lineage>
        <taxon>unclassified sequences</taxon>
        <taxon>metagenomes</taxon>
        <taxon>ecological metagenomes</taxon>
    </lineage>
</organism>